<dbReference type="InterPro" id="IPR059000">
    <property type="entry name" value="ATPase_P-type_domA"/>
</dbReference>
<comment type="caution">
    <text evidence="6">The sequence shown here is derived from an EMBL/GenBank/DDBJ whole genome shotgun (WGS) entry which is preliminary data.</text>
</comment>
<dbReference type="GO" id="GO:0012505">
    <property type="term" value="C:endomembrane system"/>
    <property type="evidence" value="ECO:0007669"/>
    <property type="project" value="UniProtKB-SubCell"/>
</dbReference>
<keyword evidence="4" id="KW-0472">Membrane</keyword>
<feature type="transmembrane region" description="Helical" evidence="4">
    <location>
        <begin position="682"/>
        <end position="703"/>
    </location>
</feature>
<feature type="transmembrane region" description="Helical" evidence="4">
    <location>
        <begin position="117"/>
        <end position="136"/>
    </location>
</feature>
<accession>A0A8S1RDH0</accession>
<feature type="domain" description="P-type ATPase A" evidence="5">
    <location>
        <begin position="154"/>
        <end position="262"/>
    </location>
</feature>
<evidence type="ECO:0000256" key="2">
    <source>
        <dbReference type="ARBA" id="ARBA00022842"/>
    </source>
</evidence>
<keyword evidence="4" id="KW-1133">Transmembrane helix</keyword>
<gene>
    <name evidence="6" type="ORF">PSON_ATCC_30995.1.T1580077</name>
</gene>
<keyword evidence="4" id="KW-0812">Transmembrane</keyword>
<evidence type="ECO:0000313" key="6">
    <source>
        <dbReference type="EMBL" id="CAD8125354.1"/>
    </source>
</evidence>
<dbReference type="GO" id="GO:0005388">
    <property type="term" value="F:P-type calcium transporter activity"/>
    <property type="evidence" value="ECO:0007669"/>
    <property type="project" value="TreeGrafter"/>
</dbReference>
<dbReference type="OrthoDB" id="428577at2759"/>
<feature type="transmembrane region" description="Helical" evidence="4">
    <location>
        <begin position="795"/>
        <end position="814"/>
    </location>
</feature>
<feature type="transmembrane region" description="Helical" evidence="4">
    <location>
        <begin position="285"/>
        <end position="304"/>
    </location>
</feature>
<organism evidence="6 7">
    <name type="scientific">Paramecium sonneborni</name>
    <dbReference type="NCBI Taxonomy" id="65129"/>
    <lineage>
        <taxon>Eukaryota</taxon>
        <taxon>Sar</taxon>
        <taxon>Alveolata</taxon>
        <taxon>Ciliophora</taxon>
        <taxon>Intramacronucleata</taxon>
        <taxon>Oligohymenophorea</taxon>
        <taxon>Peniculida</taxon>
        <taxon>Parameciidae</taxon>
        <taxon>Paramecium</taxon>
    </lineage>
</organism>
<feature type="region of interest" description="Disordered" evidence="3">
    <location>
        <begin position="951"/>
        <end position="1309"/>
    </location>
</feature>
<dbReference type="PANTHER" id="PTHR24093">
    <property type="entry name" value="CATION TRANSPORTING ATPASE"/>
    <property type="match status" value="1"/>
</dbReference>
<feature type="transmembrane region" description="Helical" evidence="4">
    <location>
        <begin position="84"/>
        <end position="105"/>
    </location>
</feature>
<name>A0A8S1RDH0_9CILI</name>
<evidence type="ECO:0000256" key="4">
    <source>
        <dbReference type="SAM" id="Phobius"/>
    </source>
</evidence>
<feature type="transmembrane region" description="Helical" evidence="4">
    <location>
        <begin position="331"/>
        <end position="354"/>
    </location>
</feature>
<evidence type="ECO:0000256" key="3">
    <source>
        <dbReference type="SAM" id="MobiDB-lite"/>
    </source>
</evidence>
<dbReference type="Pfam" id="PF00122">
    <property type="entry name" value="E1-E2_ATPase"/>
    <property type="match status" value="1"/>
</dbReference>
<keyword evidence="7" id="KW-1185">Reference proteome</keyword>
<feature type="transmembrane region" description="Helical" evidence="4">
    <location>
        <begin position="757"/>
        <end position="775"/>
    </location>
</feature>
<sequence length="1766" mass="213322">MYSIQEFAEEYPKLIESIFDIEKLLNGGSWKKIQQVSIENLLHQLQTTKEKGLDDQEKILYNQKYFGGRNLAIEYNSIPIFKQFWNYFQTQIFLWMTLLIPIYQLTLNQENQSKEEYLSYKYSLMILIIIAIYNLIIEFKVIQNKNGYLQDIKRKIVQVIRGEKQCISCDELVVGDVLLFKTGDIFPVDGILLEGTTVMVDESFLTQKNDPLYKLTVDEIARNQTGKHYYCNPFLFSGTKCVNGSGRMLVMTVGKNIFSSKLQLDTQQNVILTTDSSKINGKIYWLNYFIITIILFIIMLRFYYKIFNQNNDTDKKSIMWEILSQETTKEMLYFFSIFFFTIPISLPLQILMLLQQLSKDCQFQQIRFQNIKSIEQLVQSKQIMIQDINQINKHQFLKVQCIYLGLNQVFLDSNFQIKKQLNRNVIEILTKSIWNNSLISSQKDNHTNQWKHSGDNIECALINFSSDLGKEYDNGIFDEKLIIQKFYNQKRQCMSSVYQSNNTKKLRMYTKGEANLILNLCKYYISNIGDQKQLAEEDRKKIQTEIQSLLKKSPILIAIAYKDIEEVPIILTDIEQEESNLTFICILIFEYTLKTQGMQESLKYLKEKNISLILENQIDFGQIDNFKYSIDSIYPNSDLIQREMKFENYQKINRVIISFANLEQIIVAIKNSEIISQISMEIIVVTLQNNITILNLILAHFLNFGNNPFVLQQIIYFSIMFDIFLLFIKLKQYCYKTQNQYEGENESDTLNLQDQKVISGVICTVVIQFIIYLFIKLSLPLYLNLHYPNINQKEFEFTIFVHLIIFVQIIQIIVQNGKQNKLGIVFQLCLLVANSFILASFSDFFHLYKINYFEIKGLFIILVFIAFLIKVALKQILQDKFKINQEYQSFISKMLTQRIQYLHSLEKQLTQQEIDYINNQRNQFIKQTAKINFQEEKRILEQALTKSRDEQRKIKQEEEERKRKIKEQEEERQRKIKEEEEERKRKIKQEEEERQRKIKEQEEERQRKIKQEEEERQRKIKEQERKIKQEEEERQRKIKEQERKIKQEEEERQRKIKEQERKIKQEEEERQRKIKEQERKIKQEEEERQRKIKEQERKIKQEEEERQRKIKEQERKIKQEEEERQRKIKEQERKIKQEEEERQRKIKEQERKIKQEEEERQRKIKEQERKIKQEEEERQRKIKEQERKIKQEEEERQRKIKEQERKIKQEEEERQRKIKEQERKIKQEEEERQRKIKEQERKIKQEEEERQRKIKEQERKIKQEEEERQRKIKEQERKIKQEEEERQRKIKEQERKIKQEEEERQRKIKEEEEERQRKIKEEEEERQRKIKEQEEERQRKIKEQERKIKEEEEERIKKQQEIERQQQNMQKQITVLVQIIQTIQLDQKISYNNQRYQFAKNSQKLIKVLLDTDQAVKIKKPTVTDLEIKDVTQNQEANVKLNVDLALFVLKESFSETVEVVSTSKSVVGGLESLFTGQNIDQSCFRFTLNMVQYIKVSKQPNFSKEMYLEDFKEKISNNFKIDAKRVEILGGFEENSQSIDFKIEGKENLNPEEQQFLQTTFNGTLEHYKYFQQAIDKKNKNLQPNDKKYIGLSKDDFNPKYNMTWKNFQESSQRGPLQKKYTYYFPKTCVGYGLQVANKYENDNWLKMDGNPGEWRILFHGTKQEFIVDITIGGLRAGTQQFYQNDQCLLTGQKIGVGIYFSDKIEVCRKYATPVKVDNKNISVYFMSRVRPEAIRQSERMKKINYFVVNDSKDIRPYRILLEET</sequence>
<evidence type="ECO:0000256" key="1">
    <source>
        <dbReference type="ARBA" id="ARBA00004127"/>
    </source>
</evidence>
<dbReference type="GO" id="GO:0005886">
    <property type="term" value="C:plasma membrane"/>
    <property type="evidence" value="ECO:0007669"/>
    <property type="project" value="TreeGrafter"/>
</dbReference>
<protein>
    <recommendedName>
        <fullName evidence="5">P-type ATPase A domain-containing protein</fullName>
    </recommendedName>
</protein>
<keyword evidence="2" id="KW-0460">Magnesium</keyword>
<dbReference type="Pfam" id="PF13246">
    <property type="entry name" value="Cation_ATPase"/>
    <property type="match status" value="1"/>
</dbReference>
<dbReference type="EMBL" id="CAJJDN010000158">
    <property type="protein sequence ID" value="CAD8125354.1"/>
    <property type="molecule type" value="Genomic_DNA"/>
</dbReference>
<feature type="transmembrane region" description="Helical" evidence="4">
    <location>
        <begin position="709"/>
        <end position="728"/>
    </location>
</feature>
<reference evidence="6" key="1">
    <citation type="submission" date="2021-01" db="EMBL/GenBank/DDBJ databases">
        <authorList>
            <consortium name="Genoscope - CEA"/>
            <person name="William W."/>
        </authorList>
    </citation>
    <scope>NUCLEOTIDE SEQUENCE</scope>
</reference>
<proteinExistence type="predicted"/>
<evidence type="ECO:0000313" key="7">
    <source>
        <dbReference type="Proteomes" id="UP000692954"/>
    </source>
</evidence>
<comment type="subcellular location">
    <subcellularLocation>
        <location evidence="1">Endomembrane system</location>
        <topology evidence="1">Multi-pass membrane protein</topology>
    </subcellularLocation>
</comment>
<evidence type="ECO:0000259" key="5">
    <source>
        <dbReference type="Pfam" id="PF00122"/>
    </source>
</evidence>
<feature type="transmembrane region" description="Helical" evidence="4">
    <location>
        <begin position="853"/>
        <end position="873"/>
    </location>
</feature>
<dbReference type="Proteomes" id="UP000692954">
    <property type="component" value="Unassembled WGS sequence"/>
</dbReference>
<dbReference type="PANTHER" id="PTHR24093:SF369">
    <property type="entry name" value="CALCIUM-TRANSPORTING ATPASE"/>
    <property type="match status" value="1"/>
</dbReference>